<name>A0A9N9LQT1_9HELO</name>
<feature type="chain" id="PRO_5040432720" description="Extracellular membrane protein CFEM domain-containing protein" evidence="1">
    <location>
        <begin position="19"/>
        <end position="90"/>
    </location>
</feature>
<dbReference type="EMBL" id="CAJVRM010000221">
    <property type="protein sequence ID" value="CAG8977485.1"/>
    <property type="molecule type" value="Genomic_DNA"/>
</dbReference>
<keyword evidence="1" id="KW-0732">Signal</keyword>
<evidence type="ECO:0000256" key="1">
    <source>
        <dbReference type="SAM" id="SignalP"/>
    </source>
</evidence>
<feature type="signal peptide" evidence="1">
    <location>
        <begin position="1"/>
        <end position="18"/>
    </location>
</feature>
<dbReference type="AlphaFoldDB" id="A0A9N9LQT1"/>
<evidence type="ECO:0008006" key="4">
    <source>
        <dbReference type="Google" id="ProtNLM"/>
    </source>
</evidence>
<sequence length="90" mass="10033">MKSFTALFILAIATLSIAAPSPIPQNKVPAEYQVQCDASCDRLCRQFSKVRANCNPQTDEIDCLCDVIGQIRTSFFFRNEAGNVVDFKNQ</sequence>
<keyword evidence="3" id="KW-1185">Reference proteome</keyword>
<accession>A0A9N9LQT1</accession>
<proteinExistence type="predicted"/>
<evidence type="ECO:0000313" key="2">
    <source>
        <dbReference type="EMBL" id="CAG8977485.1"/>
    </source>
</evidence>
<evidence type="ECO:0000313" key="3">
    <source>
        <dbReference type="Proteomes" id="UP000701801"/>
    </source>
</evidence>
<gene>
    <name evidence="2" type="ORF">HYALB_00009317</name>
</gene>
<reference evidence="2" key="1">
    <citation type="submission" date="2021-07" db="EMBL/GenBank/DDBJ databases">
        <authorList>
            <person name="Durling M."/>
        </authorList>
    </citation>
    <scope>NUCLEOTIDE SEQUENCE</scope>
</reference>
<dbReference type="Proteomes" id="UP000701801">
    <property type="component" value="Unassembled WGS sequence"/>
</dbReference>
<organism evidence="2 3">
    <name type="scientific">Hymenoscyphus albidus</name>
    <dbReference type="NCBI Taxonomy" id="595503"/>
    <lineage>
        <taxon>Eukaryota</taxon>
        <taxon>Fungi</taxon>
        <taxon>Dikarya</taxon>
        <taxon>Ascomycota</taxon>
        <taxon>Pezizomycotina</taxon>
        <taxon>Leotiomycetes</taxon>
        <taxon>Helotiales</taxon>
        <taxon>Helotiaceae</taxon>
        <taxon>Hymenoscyphus</taxon>
    </lineage>
</organism>
<comment type="caution">
    <text evidence="2">The sequence shown here is derived from an EMBL/GenBank/DDBJ whole genome shotgun (WGS) entry which is preliminary data.</text>
</comment>
<protein>
    <recommendedName>
        <fullName evidence="4">Extracellular membrane protein CFEM domain-containing protein</fullName>
    </recommendedName>
</protein>